<sequence length="289" mass="29328">MVRTLLVRGLWAGLLAGLIAGGFAFAFGEPHVDSAIALEEAAAPPAHEPAGSSAHGSDEPAAQASGEAAPHDHGHDHGEEAVVSRPVQKAGLFLATGLYGLAVGGVFALVFAGLRGRVGPRSDGRLALATAGAAFTAVVLVPFVKYPANPPAVGDPATINDRTLLYVVIVLVGLAATAIAVATARRASSADPWVRWVAAAGGFLVPVIAAWMLLPGVDEVPGGFPATLLWEFRIASLGTQVVFWAAFGVLFGWASDRVSARHAATTRPATAPPTSPTTSSTPPSPASSS</sequence>
<keyword evidence="2" id="KW-0472">Membrane</keyword>
<dbReference type="EMBL" id="JACHMI010000001">
    <property type="protein sequence ID" value="MBB6549364.1"/>
    <property type="molecule type" value="Genomic_DNA"/>
</dbReference>
<feature type="transmembrane region" description="Helical" evidence="2">
    <location>
        <begin position="92"/>
        <end position="114"/>
    </location>
</feature>
<feature type="transmembrane region" description="Helical" evidence="2">
    <location>
        <begin position="234"/>
        <end position="254"/>
    </location>
</feature>
<dbReference type="RefSeq" id="WP_185103799.1">
    <property type="nucleotide sequence ID" value="NZ_BAAAXY010000259.1"/>
</dbReference>
<keyword evidence="2" id="KW-1133">Transmembrane helix</keyword>
<dbReference type="Proteomes" id="UP000565579">
    <property type="component" value="Unassembled WGS sequence"/>
</dbReference>
<keyword evidence="2" id="KW-0812">Transmembrane</keyword>
<dbReference type="InterPro" id="IPR012666">
    <property type="entry name" value="CbtA_put"/>
</dbReference>
<dbReference type="Pfam" id="PF09490">
    <property type="entry name" value="CbtA"/>
    <property type="match status" value="1"/>
</dbReference>
<evidence type="ECO:0000256" key="2">
    <source>
        <dbReference type="SAM" id="Phobius"/>
    </source>
</evidence>
<dbReference type="AlphaFoldDB" id="A0A7X0NTT7"/>
<protein>
    <submittedName>
        <fullName evidence="3">Putative cobalt transporter CbtA</fullName>
    </submittedName>
</protein>
<reference evidence="3 4" key="1">
    <citation type="submission" date="2020-08" db="EMBL/GenBank/DDBJ databases">
        <title>Sequencing the genomes of 1000 actinobacteria strains.</title>
        <authorList>
            <person name="Klenk H.-P."/>
        </authorList>
    </citation>
    <scope>NUCLEOTIDE SEQUENCE [LARGE SCALE GENOMIC DNA]</scope>
    <source>
        <strain evidence="3 4">DSM 43768</strain>
    </source>
</reference>
<feature type="compositionally biased region" description="Low complexity" evidence="1">
    <location>
        <begin position="43"/>
        <end position="54"/>
    </location>
</feature>
<comment type="caution">
    <text evidence="3">The sequence shown here is derived from an EMBL/GenBank/DDBJ whole genome shotgun (WGS) entry which is preliminary data.</text>
</comment>
<evidence type="ECO:0000313" key="3">
    <source>
        <dbReference type="EMBL" id="MBB6549364.1"/>
    </source>
</evidence>
<evidence type="ECO:0000256" key="1">
    <source>
        <dbReference type="SAM" id="MobiDB-lite"/>
    </source>
</evidence>
<proteinExistence type="predicted"/>
<feature type="transmembrane region" description="Helical" evidence="2">
    <location>
        <begin position="126"/>
        <end position="144"/>
    </location>
</feature>
<keyword evidence="4" id="KW-1185">Reference proteome</keyword>
<accession>A0A7X0NTT7</accession>
<gene>
    <name evidence="3" type="ORF">HD593_004159</name>
</gene>
<feature type="region of interest" description="Disordered" evidence="1">
    <location>
        <begin position="264"/>
        <end position="289"/>
    </location>
</feature>
<name>A0A7X0NTT7_9ACTN</name>
<organism evidence="3 4">
    <name type="scientific">Nonomuraea rubra</name>
    <dbReference type="NCBI Taxonomy" id="46180"/>
    <lineage>
        <taxon>Bacteria</taxon>
        <taxon>Bacillati</taxon>
        <taxon>Actinomycetota</taxon>
        <taxon>Actinomycetes</taxon>
        <taxon>Streptosporangiales</taxon>
        <taxon>Streptosporangiaceae</taxon>
        <taxon>Nonomuraea</taxon>
    </lineage>
</organism>
<feature type="region of interest" description="Disordered" evidence="1">
    <location>
        <begin position="43"/>
        <end position="79"/>
    </location>
</feature>
<feature type="transmembrane region" description="Helical" evidence="2">
    <location>
        <begin position="164"/>
        <end position="184"/>
    </location>
</feature>
<feature type="transmembrane region" description="Helical" evidence="2">
    <location>
        <begin position="196"/>
        <end position="214"/>
    </location>
</feature>
<evidence type="ECO:0000313" key="4">
    <source>
        <dbReference type="Proteomes" id="UP000565579"/>
    </source>
</evidence>
<feature type="compositionally biased region" description="Basic and acidic residues" evidence="1">
    <location>
        <begin position="69"/>
        <end position="79"/>
    </location>
</feature>